<evidence type="ECO:0000256" key="2">
    <source>
        <dbReference type="ARBA" id="ARBA00023125"/>
    </source>
</evidence>
<accession>A0A1U7NQI6</accession>
<dbReference type="Gene3D" id="2.60.120.10">
    <property type="entry name" value="Jelly Rolls"/>
    <property type="match status" value="1"/>
</dbReference>
<keyword evidence="2" id="KW-0238">DNA-binding</keyword>
<dbReference type="GeneID" id="78274480"/>
<dbReference type="Pfam" id="PF12833">
    <property type="entry name" value="HTH_18"/>
    <property type="match status" value="1"/>
</dbReference>
<dbReference type="InterPro" id="IPR009057">
    <property type="entry name" value="Homeodomain-like_sf"/>
</dbReference>
<dbReference type="Gene3D" id="1.10.10.60">
    <property type="entry name" value="Homeodomain-like"/>
    <property type="match status" value="1"/>
</dbReference>
<gene>
    <name evidence="5" type="ORF">BO225_00735</name>
</gene>
<keyword evidence="3" id="KW-0804">Transcription</keyword>
<dbReference type="InterPro" id="IPR014710">
    <property type="entry name" value="RmlC-like_jellyroll"/>
</dbReference>
<keyword evidence="6" id="KW-1185">Reference proteome</keyword>
<dbReference type="InterPro" id="IPR037923">
    <property type="entry name" value="HTH-like"/>
</dbReference>
<name>A0A1U7NQI6_9FIRM</name>
<dbReference type="Proteomes" id="UP000186705">
    <property type="component" value="Unassembled WGS sequence"/>
</dbReference>
<dbReference type="AlphaFoldDB" id="A0A1U7NQI6"/>
<dbReference type="SUPFAM" id="SSF51215">
    <property type="entry name" value="Regulatory protein AraC"/>
    <property type="match status" value="1"/>
</dbReference>
<dbReference type="EMBL" id="MPKA01000022">
    <property type="protein sequence ID" value="OLU47897.1"/>
    <property type="molecule type" value="Genomic_DNA"/>
</dbReference>
<organism evidence="5 6">
    <name type="scientific">Dubosiella newyorkensis</name>
    <dbReference type="NCBI Taxonomy" id="1862672"/>
    <lineage>
        <taxon>Bacteria</taxon>
        <taxon>Bacillati</taxon>
        <taxon>Bacillota</taxon>
        <taxon>Erysipelotrichia</taxon>
        <taxon>Erysipelotrichales</taxon>
        <taxon>Erysipelotrichaceae</taxon>
        <taxon>Dubosiella</taxon>
    </lineage>
</organism>
<dbReference type="Pfam" id="PF02311">
    <property type="entry name" value="AraC_binding"/>
    <property type="match status" value="1"/>
</dbReference>
<dbReference type="SUPFAM" id="SSF46689">
    <property type="entry name" value="Homeodomain-like"/>
    <property type="match status" value="2"/>
</dbReference>
<feature type="domain" description="HTH araC/xylS-type" evidence="4">
    <location>
        <begin position="283"/>
        <end position="381"/>
    </location>
</feature>
<evidence type="ECO:0000313" key="5">
    <source>
        <dbReference type="EMBL" id="OLU47897.1"/>
    </source>
</evidence>
<evidence type="ECO:0000313" key="6">
    <source>
        <dbReference type="Proteomes" id="UP000186705"/>
    </source>
</evidence>
<dbReference type="PANTHER" id="PTHR43280:SF2">
    <property type="entry name" value="HTH-TYPE TRANSCRIPTIONAL REGULATOR EXSA"/>
    <property type="match status" value="1"/>
</dbReference>
<evidence type="ECO:0000259" key="4">
    <source>
        <dbReference type="PROSITE" id="PS01124"/>
    </source>
</evidence>
<dbReference type="GO" id="GO:0003700">
    <property type="term" value="F:DNA-binding transcription factor activity"/>
    <property type="evidence" value="ECO:0007669"/>
    <property type="project" value="InterPro"/>
</dbReference>
<dbReference type="GO" id="GO:0043565">
    <property type="term" value="F:sequence-specific DNA binding"/>
    <property type="evidence" value="ECO:0007669"/>
    <property type="project" value="InterPro"/>
</dbReference>
<dbReference type="InterPro" id="IPR018062">
    <property type="entry name" value="HTH_AraC-typ_CS"/>
</dbReference>
<proteinExistence type="predicted"/>
<dbReference type="PANTHER" id="PTHR43280">
    <property type="entry name" value="ARAC-FAMILY TRANSCRIPTIONAL REGULATOR"/>
    <property type="match status" value="1"/>
</dbReference>
<dbReference type="PRINTS" id="PR00032">
    <property type="entry name" value="HTHARAC"/>
</dbReference>
<dbReference type="RefSeq" id="WP_076340394.1">
    <property type="nucleotide sequence ID" value="NZ_CAPDDE010000050.1"/>
</dbReference>
<protein>
    <recommendedName>
        <fullName evidence="4">HTH araC/xylS-type domain-containing protein</fullName>
    </recommendedName>
</protein>
<dbReference type="PROSITE" id="PS01124">
    <property type="entry name" value="HTH_ARAC_FAMILY_2"/>
    <property type="match status" value="1"/>
</dbReference>
<reference evidence="5 6" key="1">
    <citation type="submission" date="2016-11" db="EMBL/GenBank/DDBJ databases">
        <title>Description of two novel members of the family Erysipelotrichaceae: Ileibacterium lipovorans gen. nov., sp. nov. and Dubosiella newyorkensis, gen. nov., sp. nov.</title>
        <authorList>
            <person name="Cox L.M."/>
            <person name="Sohn J."/>
            <person name="Tyrrell K.L."/>
            <person name="Citron D.M."/>
            <person name="Lawson P.A."/>
            <person name="Patel N.B."/>
            <person name="Iizumi T."/>
            <person name="Perez-Perez G.I."/>
            <person name="Goldstein E.J."/>
            <person name="Blaser M.J."/>
        </authorList>
    </citation>
    <scope>NUCLEOTIDE SEQUENCE [LARGE SCALE GENOMIC DNA]</scope>
    <source>
        <strain evidence="5 6">NYU-BL-A4</strain>
    </source>
</reference>
<dbReference type="InterPro" id="IPR018060">
    <property type="entry name" value="HTH_AraC"/>
</dbReference>
<dbReference type="PROSITE" id="PS00041">
    <property type="entry name" value="HTH_ARAC_FAMILY_1"/>
    <property type="match status" value="1"/>
</dbReference>
<dbReference type="InterPro" id="IPR020449">
    <property type="entry name" value="Tscrpt_reg_AraC-type_HTH"/>
</dbReference>
<keyword evidence="1" id="KW-0805">Transcription regulation</keyword>
<evidence type="ECO:0000256" key="1">
    <source>
        <dbReference type="ARBA" id="ARBA00023015"/>
    </source>
</evidence>
<dbReference type="SMART" id="SM00342">
    <property type="entry name" value="HTH_ARAC"/>
    <property type="match status" value="1"/>
</dbReference>
<dbReference type="STRING" id="1862672.BO225_00735"/>
<evidence type="ECO:0000256" key="3">
    <source>
        <dbReference type="ARBA" id="ARBA00023163"/>
    </source>
</evidence>
<comment type="caution">
    <text evidence="5">The sequence shown here is derived from an EMBL/GenBank/DDBJ whole genome shotgun (WGS) entry which is preliminary data.</text>
</comment>
<dbReference type="OrthoDB" id="249627at2"/>
<sequence length="388" mass="46102">MLRRTTNFKFQDFGEVHNIPPKEVKEMSDHILQLKAKSFDRAFFSSTPTYLENMSGITMVALSHDGIHFKKFVLHRTIEIDPNVYFNFVPITDHSELKIYYNEATLNEKKIQDPIEYKPISSKIAMKEIYTNYYYIRKAGYFFPEQILPFYVLLYIDEGEIEIECDEHAYCLKANDCLLLYPDQKLSMHTKSDQNCSYLMISFLMETTLDTSLKNIIIHLRNREVYSLLSKYMKAVQNDHEIEHELAIVYLKEVVLMLFRERIETQANEYNPMQVHYENALFNEILIYIQTHIDQNISVEALCERFQISRSKIQNIFKEKFDIGPKQYISNVKLDRAKEMIQEHKYTISEISDRLGFTSVHYFSRKFKSHFSIAPTDYAKQCQKQKEF</sequence>
<dbReference type="InterPro" id="IPR003313">
    <property type="entry name" value="AraC-bd"/>
</dbReference>